<dbReference type="GO" id="GO:0047372">
    <property type="term" value="F:monoacylglycerol lipase activity"/>
    <property type="evidence" value="ECO:0007669"/>
    <property type="project" value="TreeGrafter"/>
</dbReference>
<dbReference type="PANTHER" id="PTHR10794">
    <property type="entry name" value="ABHYDROLASE DOMAIN-CONTAINING PROTEIN"/>
    <property type="match status" value="1"/>
</dbReference>
<dbReference type="Proteomes" id="UP000799291">
    <property type="component" value="Unassembled WGS sequence"/>
</dbReference>
<gene>
    <name evidence="10" type="ORF">K458DRAFT_475501</name>
</gene>
<evidence type="ECO:0000256" key="1">
    <source>
        <dbReference type="ARBA" id="ARBA00010884"/>
    </source>
</evidence>
<feature type="domain" description="AB hydrolase-1" evidence="9">
    <location>
        <begin position="130"/>
        <end position="278"/>
    </location>
</feature>
<evidence type="ECO:0000256" key="6">
    <source>
        <dbReference type="ARBA" id="ARBA00066969"/>
    </source>
</evidence>
<dbReference type="InterPro" id="IPR012020">
    <property type="entry name" value="ABHD4"/>
</dbReference>
<dbReference type="EMBL" id="MU005573">
    <property type="protein sequence ID" value="KAF2688915.1"/>
    <property type="molecule type" value="Genomic_DNA"/>
</dbReference>
<keyword evidence="3 10" id="KW-0378">Hydrolase</keyword>
<dbReference type="GO" id="GO:0008126">
    <property type="term" value="F:acetylesterase activity"/>
    <property type="evidence" value="ECO:0007669"/>
    <property type="project" value="TreeGrafter"/>
</dbReference>
<evidence type="ECO:0000256" key="8">
    <source>
        <dbReference type="PIRSR" id="PIRSR005211-1"/>
    </source>
</evidence>
<dbReference type="InterPro" id="IPR000073">
    <property type="entry name" value="AB_hydrolase_1"/>
</dbReference>
<reference evidence="10" key="1">
    <citation type="journal article" date="2020" name="Stud. Mycol.">
        <title>101 Dothideomycetes genomes: a test case for predicting lifestyles and emergence of pathogens.</title>
        <authorList>
            <person name="Haridas S."/>
            <person name="Albert R."/>
            <person name="Binder M."/>
            <person name="Bloem J."/>
            <person name="Labutti K."/>
            <person name="Salamov A."/>
            <person name="Andreopoulos B."/>
            <person name="Baker S."/>
            <person name="Barry K."/>
            <person name="Bills G."/>
            <person name="Bluhm B."/>
            <person name="Cannon C."/>
            <person name="Castanera R."/>
            <person name="Culley D."/>
            <person name="Daum C."/>
            <person name="Ezra D."/>
            <person name="Gonzalez J."/>
            <person name="Henrissat B."/>
            <person name="Kuo A."/>
            <person name="Liang C."/>
            <person name="Lipzen A."/>
            <person name="Lutzoni F."/>
            <person name="Magnuson J."/>
            <person name="Mondo S."/>
            <person name="Nolan M."/>
            <person name="Ohm R."/>
            <person name="Pangilinan J."/>
            <person name="Park H.-J."/>
            <person name="Ramirez L."/>
            <person name="Alfaro M."/>
            <person name="Sun H."/>
            <person name="Tritt A."/>
            <person name="Yoshinaga Y."/>
            <person name="Zwiers L.-H."/>
            <person name="Turgeon B."/>
            <person name="Goodwin S."/>
            <person name="Spatafora J."/>
            <person name="Crous P."/>
            <person name="Grigoriev I."/>
        </authorList>
    </citation>
    <scope>NUCLEOTIDE SEQUENCE</scope>
    <source>
        <strain evidence="10">CBS 122367</strain>
    </source>
</reference>
<feature type="active site" description="Charge relay system" evidence="8">
    <location>
        <position position="210"/>
    </location>
</feature>
<dbReference type="FunFam" id="3.40.50.1820:FF:000137">
    <property type="entry name" value="EEB1p Acyl-coenzymeA:ethanol O-acyltransferase"/>
    <property type="match status" value="1"/>
</dbReference>
<evidence type="ECO:0000256" key="2">
    <source>
        <dbReference type="ARBA" id="ARBA00022679"/>
    </source>
</evidence>
<evidence type="ECO:0000256" key="7">
    <source>
        <dbReference type="ARBA" id="ARBA00080774"/>
    </source>
</evidence>
<keyword evidence="11" id="KW-1185">Reference proteome</keyword>
<dbReference type="GO" id="GO:0051792">
    <property type="term" value="P:medium-chain fatty acid biosynthetic process"/>
    <property type="evidence" value="ECO:0007669"/>
    <property type="project" value="TreeGrafter"/>
</dbReference>
<organism evidence="10 11">
    <name type="scientific">Lentithecium fluviatile CBS 122367</name>
    <dbReference type="NCBI Taxonomy" id="1168545"/>
    <lineage>
        <taxon>Eukaryota</taxon>
        <taxon>Fungi</taxon>
        <taxon>Dikarya</taxon>
        <taxon>Ascomycota</taxon>
        <taxon>Pezizomycotina</taxon>
        <taxon>Dothideomycetes</taxon>
        <taxon>Pleosporomycetidae</taxon>
        <taxon>Pleosporales</taxon>
        <taxon>Massarineae</taxon>
        <taxon>Lentitheciaceae</taxon>
        <taxon>Lentithecium</taxon>
    </lineage>
</organism>
<evidence type="ECO:0000256" key="4">
    <source>
        <dbReference type="ARBA" id="ARBA00050620"/>
    </source>
</evidence>
<feature type="active site" description="Charge relay system" evidence="8">
    <location>
        <position position="339"/>
    </location>
</feature>
<comment type="catalytic activity">
    <reaction evidence="4">
        <text>an aliphatic alcohol + acetyl-CoA = an acetyl ester + CoA</text>
        <dbReference type="Rhea" id="RHEA:17229"/>
        <dbReference type="ChEBI" id="CHEBI:2571"/>
        <dbReference type="ChEBI" id="CHEBI:47622"/>
        <dbReference type="ChEBI" id="CHEBI:57287"/>
        <dbReference type="ChEBI" id="CHEBI:57288"/>
        <dbReference type="EC" id="2.3.1.84"/>
    </reaction>
</comment>
<keyword evidence="2" id="KW-0808">Transferase</keyword>
<dbReference type="InterPro" id="IPR029058">
    <property type="entry name" value="AB_hydrolase_fold"/>
</dbReference>
<dbReference type="PANTHER" id="PTHR10794:SF63">
    <property type="entry name" value="ALPHA_BETA HYDROLASE 1, ISOFORM A"/>
    <property type="match status" value="1"/>
</dbReference>
<sequence length="433" mass="48644">MFLFGHAKTTYTHHKSPIHLPTKTKGKTSLATIAQKSIPPCHLNPLLFNGHLQTFWTIVHAHGPPIHYKRKIIESTHSIYPGQFTVDFVIAPPSSTDQERAAEEDDTLPPRTTYYSPAEWENIGSDDGTPMLVCLHGLSGGSHEVYLREVVAPMVDAGWAACVVNGRGCAQSKITTPRLFNARSTWDVRQTVKYLGEMFPNRPLYAVGFSMGANIMTNYIGEEGSKCVFKAAVACSNPWDLNICHIGLTKTWLGLEVYSKTMGGNMRKLFLRHKKELLKNEVLDGEAIEKCRYLYEFDRVVQAPTWGYPTQGAYYRDAASVDAVLAIKIPFLAINAEDDPISQDSAIPYEEFKQNPYTVLCTTNWGGHLSWFQLGGKRWFATAISAFLTKMHDEVDLTDSEEEEVQEEANGKMPKKKYPIYDPCNRKLICPPE</sequence>
<evidence type="ECO:0000259" key="9">
    <source>
        <dbReference type="Pfam" id="PF00561"/>
    </source>
</evidence>
<dbReference type="EC" id="2.3.1.84" evidence="6"/>
<dbReference type="PIRSF" id="PIRSF005211">
    <property type="entry name" value="Ab_hydro_YheT"/>
    <property type="match status" value="1"/>
</dbReference>
<dbReference type="InterPro" id="IPR050960">
    <property type="entry name" value="AB_hydrolase_4_sf"/>
</dbReference>
<name>A0A6G1JFG2_9PLEO</name>
<accession>A0A6G1JFG2</accession>
<dbReference type="SUPFAM" id="SSF53474">
    <property type="entry name" value="alpha/beta-Hydrolases"/>
    <property type="match status" value="1"/>
</dbReference>
<evidence type="ECO:0000256" key="3">
    <source>
        <dbReference type="ARBA" id="ARBA00022801"/>
    </source>
</evidence>
<feature type="active site" description="Charge relay system" evidence="8">
    <location>
        <position position="368"/>
    </location>
</feature>
<evidence type="ECO:0000313" key="11">
    <source>
        <dbReference type="Proteomes" id="UP000799291"/>
    </source>
</evidence>
<dbReference type="OrthoDB" id="5954035at2759"/>
<comment type="function">
    <text evidence="5">Displays enzymatic activity both for medium-chain fatty acid (MCFA) ethyl ester synthesis and hydrolysis (esterase activity). MCFA are toxic for yeast and this enzyme could thus be involved in their detoxification by esterification.</text>
</comment>
<protein>
    <recommendedName>
        <fullName evidence="6">alcohol O-acetyltransferase</fullName>
        <ecNumber evidence="6">2.3.1.84</ecNumber>
    </recommendedName>
    <alternativeName>
        <fullName evidence="7">Alcohol O-acetyltransferase</fullName>
    </alternativeName>
</protein>
<dbReference type="AlphaFoldDB" id="A0A6G1JFG2"/>
<evidence type="ECO:0000256" key="5">
    <source>
        <dbReference type="ARBA" id="ARBA00054277"/>
    </source>
</evidence>
<dbReference type="Gene3D" id="3.40.50.1820">
    <property type="entry name" value="alpha/beta hydrolase"/>
    <property type="match status" value="1"/>
</dbReference>
<dbReference type="GO" id="GO:0004026">
    <property type="term" value="F:alcohol O-acetyltransferase activity"/>
    <property type="evidence" value="ECO:0007669"/>
    <property type="project" value="UniProtKB-EC"/>
</dbReference>
<evidence type="ECO:0000313" key="10">
    <source>
        <dbReference type="EMBL" id="KAF2688915.1"/>
    </source>
</evidence>
<proteinExistence type="inferred from homology"/>
<comment type="similarity">
    <text evidence="1">Belongs to the AB hydrolase superfamily. AB hydrolase 4 family.</text>
</comment>
<dbReference type="GO" id="GO:0051793">
    <property type="term" value="P:medium-chain fatty acid catabolic process"/>
    <property type="evidence" value="ECO:0007669"/>
    <property type="project" value="UniProtKB-ARBA"/>
</dbReference>
<dbReference type="Pfam" id="PF00561">
    <property type="entry name" value="Abhydrolase_1"/>
    <property type="match status" value="1"/>
</dbReference>